<dbReference type="AlphaFoldDB" id="A0A0F3IPZ1"/>
<dbReference type="EMBL" id="LAJY01000440">
    <property type="protein sequence ID" value="KJV08820.1"/>
    <property type="molecule type" value="Genomic_DNA"/>
</dbReference>
<gene>
    <name evidence="1" type="ORF">VZ95_15350</name>
</gene>
<name>A0A0F3IPZ1_9PROT</name>
<organism evidence="1 2">
    <name type="scientific">Elstera litoralis</name>
    <dbReference type="NCBI Taxonomy" id="552518"/>
    <lineage>
        <taxon>Bacteria</taxon>
        <taxon>Pseudomonadati</taxon>
        <taxon>Pseudomonadota</taxon>
        <taxon>Alphaproteobacteria</taxon>
        <taxon>Rhodospirillales</taxon>
        <taxon>Rhodospirillaceae</taxon>
        <taxon>Elstera</taxon>
    </lineage>
</organism>
<dbReference type="PATRIC" id="fig|552518.3.peg.2908"/>
<dbReference type="Proteomes" id="UP000033774">
    <property type="component" value="Unassembled WGS sequence"/>
</dbReference>
<dbReference type="RefSeq" id="WP_045776637.1">
    <property type="nucleotide sequence ID" value="NZ_LAJY01000440.1"/>
</dbReference>
<sequence>MESRRLTGKTEQKAADKPGAFSFLRDLPHEWRERRVLALVEDLSRQMGRDPVAALGRLDALAQTLPDDPSAHAAGR</sequence>
<keyword evidence="2" id="KW-1185">Reference proteome</keyword>
<proteinExistence type="predicted"/>
<evidence type="ECO:0000313" key="2">
    <source>
        <dbReference type="Proteomes" id="UP000033774"/>
    </source>
</evidence>
<reference evidence="1 2" key="1">
    <citation type="submission" date="2015-03" db="EMBL/GenBank/DDBJ databases">
        <title>Draft genome sequence of Elstera litoralis.</title>
        <authorList>
            <person name="Rahalkar M.C."/>
            <person name="Dhakephalkar P.K."/>
            <person name="Pore S.D."/>
            <person name="Arora P."/>
            <person name="Kapse N.G."/>
            <person name="Pandit P.S."/>
        </authorList>
    </citation>
    <scope>NUCLEOTIDE SEQUENCE [LARGE SCALE GENOMIC DNA]</scope>
    <source>
        <strain evidence="1 2">Dia-1</strain>
    </source>
</reference>
<protein>
    <submittedName>
        <fullName evidence="1">Uncharacterized protein</fullName>
    </submittedName>
</protein>
<evidence type="ECO:0000313" key="1">
    <source>
        <dbReference type="EMBL" id="KJV08820.1"/>
    </source>
</evidence>
<comment type="caution">
    <text evidence="1">The sequence shown here is derived from an EMBL/GenBank/DDBJ whole genome shotgun (WGS) entry which is preliminary data.</text>
</comment>
<accession>A0A0F3IPZ1</accession>